<proteinExistence type="predicted"/>
<gene>
    <name evidence="1" type="ORF">CDAR_99031</name>
</gene>
<accession>A0AAV4Q439</accession>
<dbReference type="AlphaFoldDB" id="A0AAV4Q439"/>
<protein>
    <submittedName>
        <fullName evidence="1">Uncharacterized protein</fullName>
    </submittedName>
</protein>
<comment type="caution">
    <text evidence="1">The sequence shown here is derived from an EMBL/GenBank/DDBJ whole genome shotgun (WGS) entry which is preliminary data.</text>
</comment>
<reference evidence="1 2" key="1">
    <citation type="submission" date="2021-06" db="EMBL/GenBank/DDBJ databases">
        <title>Caerostris darwini draft genome.</title>
        <authorList>
            <person name="Kono N."/>
            <person name="Arakawa K."/>
        </authorList>
    </citation>
    <scope>NUCLEOTIDE SEQUENCE [LARGE SCALE GENOMIC DNA]</scope>
</reference>
<dbReference type="Proteomes" id="UP001054837">
    <property type="component" value="Unassembled WGS sequence"/>
</dbReference>
<name>A0AAV4Q439_9ARAC</name>
<organism evidence="1 2">
    <name type="scientific">Caerostris darwini</name>
    <dbReference type="NCBI Taxonomy" id="1538125"/>
    <lineage>
        <taxon>Eukaryota</taxon>
        <taxon>Metazoa</taxon>
        <taxon>Ecdysozoa</taxon>
        <taxon>Arthropoda</taxon>
        <taxon>Chelicerata</taxon>
        <taxon>Arachnida</taxon>
        <taxon>Araneae</taxon>
        <taxon>Araneomorphae</taxon>
        <taxon>Entelegynae</taxon>
        <taxon>Araneoidea</taxon>
        <taxon>Araneidae</taxon>
        <taxon>Caerostris</taxon>
    </lineage>
</organism>
<dbReference type="EMBL" id="BPLQ01003787">
    <property type="protein sequence ID" value="GIY03239.1"/>
    <property type="molecule type" value="Genomic_DNA"/>
</dbReference>
<keyword evidence="2" id="KW-1185">Reference proteome</keyword>
<sequence>MEGQLSSKWMVGTSGSNTMEWTALSAVVIGYLLQIGRRSCEGDGSSPFQICVCDTHMTDNAQATDISIPLNLSTRTELLSAFYTQRALPYFSEICISKHDGPFACVNRPESSATCEAFQQVISHRGFGRR</sequence>
<evidence type="ECO:0000313" key="1">
    <source>
        <dbReference type="EMBL" id="GIY03239.1"/>
    </source>
</evidence>
<evidence type="ECO:0000313" key="2">
    <source>
        <dbReference type="Proteomes" id="UP001054837"/>
    </source>
</evidence>